<keyword evidence="6 8" id="KW-1133">Transmembrane helix</keyword>
<keyword evidence="7 8" id="KW-0472">Membrane</keyword>
<evidence type="ECO:0000256" key="1">
    <source>
        <dbReference type="ARBA" id="ARBA00004429"/>
    </source>
</evidence>
<feature type="transmembrane region" description="Helical" evidence="8">
    <location>
        <begin position="538"/>
        <end position="559"/>
    </location>
</feature>
<evidence type="ECO:0000256" key="8">
    <source>
        <dbReference type="RuleBase" id="RU363032"/>
    </source>
</evidence>
<dbReference type="PANTHER" id="PTHR43357">
    <property type="entry name" value="INNER MEMBRANE ABC TRANSPORTER PERMEASE PROTEIN YDCV"/>
    <property type="match status" value="1"/>
</dbReference>
<gene>
    <name evidence="10" type="ORF">GCM10009768_11890</name>
</gene>
<feature type="transmembrane region" description="Helical" evidence="8">
    <location>
        <begin position="78"/>
        <end position="100"/>
    </location>
</feature>
<dbReference type="PANTHER" id="PTHR43357:SF4">
    <property type="entry name" value="INNER MEMBRANE ABC TRANSPORTER PERMEASE PROTEIN YDCV"/>
    <property type="match status" value="1"/>
</dbReference>
<dbReference type="SUPFAM" id="SSF161098">
    <property type="entry name" value="MetI-like"/>
    <property type="match status" value="2"/>
</dbReference>
<feature type="transmembrane region" description="Helical" evidence="8">
    <location>
        <begin position="192"/>
        <end position="225"/>
    </location>
</feature>
<feature type="transmembrane region" description="Helical" evidence="8">
    <location>
        <begin position="112"/>
        <end position="129"/>
    </location>
</feature>
<feature type="transmembrane region" description="Helical" evidence="8">
    <location>
        <begin position="493"/>
        <end position="515"/>
    </location>
</feature>
<feature type="transmembrane region" description="Helical" evidence="8">
    <location>
        <begin position="437"/>
        <end position="456"/>
    </location>
</feature>
<sequence>MSRSTRRAGRAVGTGRAWGIAAWTAAAAIPLAFLAVFFLLPVLSLIATGFTTEGRFDASGIPAVLGEPRTWSVVGQTLAQAALGTLLSLVLGVPAAFVLYRLRFRGRAALRGLMTVPFVLPTVVVGVAFESVFGEGGPLAALGLDRTLLVVVLALAFFNVTVVARTVGGFWSQLDPRPEQAARMLGAGPARVWWTVTLPQIAPALASAASLVFLFCATSFGIVLILGGRSLSNVETEIYRLTVQFLDLRSAAVLSLLQFALVAAVLVVSARLRRRREQTVSLRPTAERIRRSHAPAIAVLAATVLLLHLLPMIALLVGSLRGRTDGADGAAEWTLQNYTNLFVPPADSPIDGSVADALATSLGIAALAATIALLLGGLVALVASRRPRSRVLARGIEWFDGAIMLPLGVSAVTLGFGLLLTMNRPLGIGLDLRTSTVLIPIAQALVALPIVVRTLLPVLRGIDPRQRDAAAMLGAGPLRVLGTIDLPLLGRSAGLAAGFALAASLGEFGATSFLVRPDTQTLPVVIAQLIGRQGSDSYGTALAGAVVLGAITAGIMLLAERWRGEAAAEW</sequence>
<feature type="transmembrane region" description="Helical" evidence="8">
    <location>
        <begin position="251"/>
        <end position="272"/>
    </location>
</feature>
<accession>A0ABP4XM62</accession>
<keyword evidence="4" id="KW-0997">Cell inner membrane</keyword>
<reference evidence="11" key="1">
    <citation type="journal article" date="2019" name="Int. J. Syst. Evol. Microbiol.">
        <title>The Global Catalogue of Microorganisms (GCM) 10K type strain sequencing project: providing services to taxonomists for standard genome sequencing and annotation.</title>
        <authorList>
            <consortium name="The Broad Institute Genomics Platform"/>
            <consortium name="The Broad Institute Genome Sequencing Center for Infectious Disease"/>
            <person name="Wu L."/>
            <person name="Ma J."/>
        </authorList>
    </citation>
    <scope>NUCLEOTIDE SEQUENCE [LARGE SCALE GENOMIC DNA]</scope>
    <source>
        <strain evidence="11">JCM 14736</strain>
    </source>
</reference>
<dbReference type="Proteomes" id="UP001500851">
    <property type="component" value="Unassembled WGS sequence"/>
</dbReference>
<comment type="similarity">
    <text evidence="8">Belongs to the binding-protein-dependent transport system permease family.</text>
</comment>
<evidence type="ECO:0000256" key="2">
    <source>
        <dbReference type="ARBA" id="ARBA00022448"/>
    </source>
</evidence>
<evidence type="ECO:0000256" key="6">
    <source>
        <dbReference type="ARBA" id="ARBA00022989"/>
    </source>
</evidence>
<dbReference type="EMBL" id="BAAAOB010000001">
    <property type="protein sequence ID" value="GAA1784640.1"/>
    <property type="molecule type" value="Genomic_DNA"/>
</dbReference>
<comment type="caution">
    <text evidence="10">The sequence shown here is derived from an EMBL/GenBank/DDBJ whole genome shotgun (WGS) entry which is preliminary data.</text>
</comment>
<keyword evidence="5 8" id="KW-0812">Transmembrane</keyword>
<dbReference type="RefSeq" id="WP_344030510.1">
    <property type="nucleotide sequence ID" value="NZ_BAAAOB010000001.1"/>
</dbReference>
<organism evidence="10 11">
    <name type="scientific">Leucobacter iarius</name>
    <dbReference type="NCBI Taxonomy" id="333963"/>
    <lineage>
        <taxon>Bacteria</taxon>
        <taxon>Bacillati</taxon>
        <taxon>Actinomycetota</taxon>
        <taxon>Actinomycetes</taxon>
        <taxon>Micrococcales</taxon>
        <taxon>Microbacteriaceae</taxon>
        <taxon>Leucobacter</taxon>
    </lineage>
</organism>
<feature type="domain" description="ABC transmembrane type-1" evidence="9">
    <location>
        <begin position="74"/>
        <end position="267"/>
    </location>
</feature>
<comment type="subcellular location">
    <subcellularLocation>
        <location evidence="1">Cell inner membrane</location>
        <topology evidence="1">Multi-pass membrane protein</topology>
    </subcellularLocation>
    <subcellularLocation>
        <location evidence="8">Cell membrane</location>
        <topology evidence="8">Multi-pass membrane protein</topology>
    </subcellularLocation>
</comment>
<evidence type="ECO:0000259" key="9">
    <source>
        <dbReference type="PROSITE" id="PS50928"/>
    </source>
</evidence>
<dbReference type="CDD" id="cd06261">
    <property type="entry name" value="TM_PBP2"/>
    <property type="match status" value="2"/>
</dbReference>
<evidence type="ECO:0000313" key="10">
    <source>
        <dbReference type="EMBL" id="GAA1784640.1"/>
    </source>
</evidence>
<evidence type="ECO:0000256" key="3">
    <source>
        <dbReference type="ARBA" id="ARBA00022475"/>
    </source>
</evidence>
<dbReference type="Gene3D" id="1.10.3720.10">
    <property type="entry name" value="MetI-like"/>
    <property type="match status" value="2"/>
</dbReference>
<dbReference type="Pfam" id="PF00528">
    <property type="entry name" value="BPD_transp_1"/>
    <property type="match status" value="1"/>
</dbReference>
<keyword evidence="2 8" id="KW-0813">Transport</keyword>
<feature type="transmembrane region" description="Helical" evidence="8">
    <location>
        <begin position="403"/>
        <end position="422"/>
    </location>
</feature>
<evidence type="ECO:0000256" key="4">
    <source>
        <dbReference type="ARBA" id="ARBA00022519"/>
    </source>
</evidence>
<dbReference type="InterPro" id="IPR000515">
    <property type="entry name" value="MetI-like"/>
</dbReference>
<dbReference type="InterPro" id="IPR035906">
    <property type="entry name" value="MetI-like_sf"/>
</dbReference>
<evidence type="ECO:0000256" key="7">
    <source>
        <dbReference type="ARBA" id="ARBA00023136"/>
    </source>
</evidence>
<feature type="transmembrane region" description="Helical" evidence="8">
    <location>
        <begin position="149"/>
        <end position="171"/>
    </location>
</feature>
<evidence type="ECO:0000256" key="5">
    <source>
        <dbReference type="ARBA" id="ARBA00022692"/>
    </source>
</evidence>
<name>A0ABP4XM62_9MICO</name>
<feature type="domain" description="ABC transmembrane type-1" evidence="9">
    <location>
        <begin position="358"/>
        <end position="559"/>
    </location>
</feature>
<proteinExistence type="inferred from homology"/>
<feature type="transmembrane region" description="Helical" evidence="8">
    <location>
        <begin position="357"/>
        <end position="382"/>
    </location>
</feature>
<evidence type="ECO:0000313" key="11">
    <source>
        <dbReference type="Proteomes" id="UP001500851"/>
    </source>
</evidence>
<protein>
    <submittedName>
        <fullName evidence="10">Iron ABC transporter permease</fullName>
    </submittedName>
</protein>
<dbReference type="PROSITE" id="PS50928">
    <property type="entry name" value="ABC_TM1"/>
    <property type="match status" value="2"/>
</dbReference>
<keyword evidence="3" id="KW-1003">Cell membrane</keyword>
<feature type="transmembrane region" description="Helical" evidence="8">
    <location>
        <begin position="293"/>
        <end position="317"/>
    </location>
</feature>
<feature type="transmembrane region" description="Helical" evidence="8">
    <location>
        <begin position="20"/>
        <end position="47"/>
    </location>
</feature>
<keyword evidence="11" id="KW-1185">Reference proteome</keyword>